<evidence type="ECO:0000313" key="4">
    <source>
        <dbReference type="EMBL" id="MCP2370196.1"/>
    </source>
</evidence>
<organism evidence="4 5">
    <name type="scientific">Agromyces terreus</name>
    <dbReference type="NCBI Taxonomy" id="424795"/>
    <lineage>
        <taxon>Bacteria</taxon>
        <taxon>Bacillati</taxon>
        <taxon>Actinomycetota</taxon>
        <taxon>Actinomycetes</taxon>
        <taxon>Micrococcales</taxon>
        <taxon>Microbacteriaceae</taxon>
        <taxon>Agromyces</taxon>
    </lineage>
</organism>
<protein>
    <recommendedName>
        <fullName evidence="3">Transglutaminase-like domain-containing protein</fullName>
    </recommendedName>
</protein>
<dbReference type="Pfam" id="PF01841">
    <property type="entry name" value="Transglut_core"/>
    <property type="match status" value="1"/>
</dbReference>
<feature type="region of interest" description="Disordered" evidence="1">
    <location>
        <begin position="659"/>
        <end position="692"/>
    </location>
</feature>
<evidence type="ECO:0000256" key="2">
    <source>
        <dbReference type="SAM" id="Phobius"/>
    </source>
</evidence>
<gene>
    <name evidence="4" type="ORF">BJ978_000872</name>
</gene>
<feature type="transmembrane region" description="Helical" evidence="2">
    <location>
        <begin position="169"/>
        <end position="187"/>
    </location>
</feature>
<dbReference type="Proteomes" id="UP001139722">
    <property type="component" value="Unassembled WGS sequence"/>
</dbReference>
<feature type="transmembrane region" description="Helical" evidence="2">
    <location>
        <begin position="256"/>
        <end position="277"/>
    </location>
</feature>
<reference evidence="4" key="1">
    <citation type="submission" date="2022-06" db="EMBL/GenBank/DDBJ databases">
        <title>Sequencing the genomes of 1000 actinobacteria strains.</title>
        <authorList>
            <person name="Klenk H.-P."/>
        </authorList>
    </citation>
    <scope>NUCLEOTIDE SEQUENCE</scope>
    <source>
        <strain evidence="4">DSM 22016</strain>
    </source>
</reference>
<feature type="transmembrane region" description="Helical" evidence="2">
    <location>
        <begin position="207"/>
        <end position="223"/>
    </location>
</feature>
<dbReference type="InterPro" id="IPR052901">
    <property type="entry name" value="Bact_TGase-like"/>
</dbReference>
<feature type="transmembrane region" description="Helical" evidence="2">
    <location>
        <begin position="705"/>
        <end position="729"/>
    </location>
</feature>
<evidence type="ECO:0000256" key="1">
    <source>
        <dbReference type="SAM" id="MobiDB-lite"/>
    </source>
</evidence>
<evidence type="ECO:0000313" key="5">
    <source>
        <dbReference type="Proteomes" id="UP001139722"/>
    </source>
</evidence>
<feature type="transmembrane region" description="Helical" evidence="2">
    <location>
        <begin position="139"/>
        <end position="162"/>
    </location>
</feature>
<feature type="transmembrane region" description="Helical" evidence="2">
    <location>
        <begin position="52"/>
        <end position="69"/>
    </location>
</feature>
<dbReference type="InterPro" id="IPR038765">
    <property type="entry name" value="Papain-like_cys_pep_sf"/>
</dbReference>
<feature type="region of interest" description="Disordered" evidence="1">
    <location>
        <begin position="844"/>
        <end position="866"/>
    </location>
</feature>
<dbReference type="RefSeq" id="WP_156998612.1">
    <property type="nucleotide sequence ID" value="NZ_JAMZDY010000001.1"/>
</dbReference>
<dbReference type="SUPFAM" id="SSF54001">
    <property type="entry name" value="Cysteine proteinases"/>
    <property type="match status" value="1"/>
</dbReference>
<comment type="caution">
    <text evidence="4">The sequence shown here is derived from an EMBL/GenBank/DDBJ whole genome shotgun (WGS) entry which is preliminary data.</text>
</comment>
<dbReference type="PANTHER" id="PTHR42736">
    <property type="entry name" value="PROTEIN-GLUTAMINE GAMMA-GLUTAMYLTRANSFERASE"/>
    <property type="match status" value="1"/>
</dbReference>
<dbReference type="OrthoDB" id="3651060at2"/>
<keyword evidence="5" id="KW-1185">Reference proteome</keyword>
<feature type="transmembrane region" description="Helical" evidence="2">
    <location>
        <begin position="81"/>
        <end position="101"/>
    </location>
</feature>
<feature type="domain" description="Transglutaminase-like" evidence="3">
    <location>
        <begin position="559"/>
        <end position="643"/>
    </location>
</feature>
<keyword evidence="2" id="KW-1133">Transmembrane helix</keyword>
<name>A0A9X2KBB9_9MICO</name>
<evidence type="ECO:0000259" key="3">
    <source>
        <dbReference type="Pfam" id="PF01841"/>
    </source>
</evidence>
<proteinExistence type="predicted"/>
<keyword evidence="2" id="KW-0812">Transmembrane</keyword>
<feature type="compositionally biased region" description="Low complexity" evidence="1">
    <location>
        <begin position="682"/>
        <end position="691"/>
    </location>
</feature>
<dbReference type="InterPro" id="IPR002931">
    <property type="entry name" value="Transglutaminase-like"/>
</dbReference>
<dbReference type="EMBL" id="JAMZDY010000001">
    <property type="protein sequence ID" value="MCP2370196.1"/>
    <property type="molecule type" value="Genomic_DNA"/>
</dbReference>
<sequence length="866" mass="89546">MSAARRRGTDAATSAAAREAEARRTALGVGYVVVAGALATVAAWPIYGSWRVLLVAAVGMLTGLGIVALARRLPIRGAVKWLVVVAATVAAYLLLVVPVAIPSAMNGPAAWLRGIRDGAVGIVVGWKQVLTLSMPMGEYQAVLVPFLLVMLVGTLVAGLLVVPDRRVSPLAVVVGLAMSGFGLAFGSSAVSTPLAIGPVVVPAPRELLVAIGGLVAALVWLLLRSRSARAAALRQATAGTVQRAGLTGWPAFRRRALAAVLVVAALVAGAVIAPAAAGVVERSALRDAVQPEVVLRQTPTPLANYRSAFGAERIDETWLSIEGDTAGVERLRLATLDAYDGETFHVGTGDEASGAERFSRLPRAAVRAPGDAVFTLRVGDGYAGIWVPVPLGLRAAPDFAGSRSAALDDGFHRSADEATSIDIAAIRGASEADASTAGASAAGAVARGLASGDEYAVVAAPDEVEALDDPGTSAQLDPEEYPALTAWLELQDQPRTAEGFLALVERLRARGYLSHAAVDGPDAAGWIGGLGGGYAFLPSYSGHSKARIEALFTQLADQQRLAGPEASDAALVAGVGDDEQFAVAVALIARSLGYDSRVVLGFRLPDAPELAGVQACSDVCRGAALTAWAEVSGGSDAWLPVDATPQFAVAPSLIQEGEQLPQHPTTPERVDAPIVDPPSAQSESTDAATAPEAEDAVIPPVVSNWLRWVALSSVSLLLLVLPLVVLFAAKALRSRRRRHDPSPEVRVVGAWEELVDLYADHGLLSADTTVRADTARAVGRPAAVALAAQVDRAVFAGDPPTAGEADAAWALVDEERAALRAGARARRRLAARLSFASLARTLRPARPSRGPLAPPASPASLEEPAR</sequence>
<accession>A0A9X2KBB9</accession>
<feature type="transmembrane region" description="Helical" evidence="2">
    <location>
        <begin position="26"/>
        <end position="46"/>
    </location>
</feature>
<dbReference type="PANTHER" id="PTHR42736:SF1">
    <property type="entry name" value="PROTEIN-GLUTAMINE GAMMA-GLUTAMYLTRANSFERASE"/>
    <property type="match status" value="1"/>
</dbReference>
<dbReference type="AlphaFoldDB" id="A0A9X2KBB9"/>
<keyword evidence="2" id="KW-0472">Membrane</keyword>